<dbReference type="RefSeq" id="WP_048619449.1">
    <property type="nucleotide sequence ID" value="NZ_CABHQD010000320.1"/>
</dbReference>
<dbReference type="HAMAP" id="MF_00073">
    <property type="entry name" value="NusB"/>
    <property type="match status" value="1"/>
</dbReference>
<reference evidence="8 9" key="1">
    <citation type="journal article" date="2015" name="Genome Announc.">
        <title>De Novo Genome Sequence of Yersinia aleksiciae Y159T.</title>
        <authorList>
            <person name="Sprague L.D."/>
            <person name="Neubauer H."/>
        </authorList>
    </citation>
    <scope>NUCLEOTIDE SEQUENCE [LARGE SCALE GENOMIC DNA]</scope>
    <source>
        <strain evidence="8 9">159</strain>
    </source>
</reference>
<dbReference type="PANTHER" id="PTHR11078">
    <property type="entry name" value="N UTILIZATION SUBSTANCE PROTEIN B-RELATED"/>
    <property type="match status" value="1"/>
</dbReference>
<dbReference type="InterPro" id="IPR035926">
    <property type="entry name" value="NusB-like_sf"/>
</dbReference>
<name>A0ABM5UFB4_YERAE</name>
<evidence type="ECO:0000256" key="4">
    <source>
        <dbReference type="ARBA" id="ARBA00023015"/>
    </source>
</evidence>
<evidence type="ECO:0000313" key="8">
    <source>
        <dbReference type="EMBL" id="AKP34545.1"/>
    </source>
</evidence>
<dbReference type="InterPro" id="IPR011605">
    <property type="entry name" value="NusB_fam"/>
</dbReference>
<evidence type="ECO:0000256" key="1">
    <source>
        <dbReference type="ARBA" id="ARBA00005952"/>
    </source>
</evidence>
<evidence type="ECO:0000256" key="6">
    <source>
        <dbReference type="HAMAP-Rule" id="MF_00073"/>
    </source>
</evidence>
<gene>
    <name evidence="6 8" type="primary">nusB</name>
    <name evidence="8" type="ORF">ACZ76_13900</name>
</gene>
<keyword evidence="5 6" id="KW-0804">Transcription</keyword>
<sequence>MKPAARRRARECAVQALYSWQLSKNDIADVELQFLSEQDVKDVDISYFRELLSGVAVHAASLDALMAPFLSRQLEELGQVERAVLRIALFELSKRDDVPYKVAINEAIELAKTFGAEDSHKFVNGVLDKVAPTVRKKK</sequence>
<evidence type="ECO:0000256" key="5">
    <source>
        <dbReference type="ARBA" id="ARBA00023163"/>
    </source>
</evidence>
<organism evidence="8 9">
    <name type="scientific">Yersinia aleksiciae</name>
    <dbReference type="NCBI Taxonomy" id="263819"/>
    <lineage>
        <taxon>Bacteria</taxon>
        <taxon>Pseudomonadati</taxon>
        <taxon>Pseudomonadota</taxon>
        <taxon>Gammaproteobacteria</taxon>
        <taxon>Enterobacterales</taxon>
        <taxon>Yersiniaceae</taxon>
        <taxon>Yersinia</taxon>
    </lineage>
</organism>
<comment type="function">
    <text evidence="6">Involved in transcription antitermination. Required for transcription of ribosomal RNA (rRNA) genes. Binds specifically to the boxA antiterminator sequence of the ribosomal RNA (rrn) operons.</text>
</comment>
<dbReference type="EMBL" id="CP011975">
    <property type="protein sequence ID" value="AKP34545.1"/>
    <property type="molecule type" value="Genomic_DNA"/>
</dbReference>
<dbReference type="PANTHER" id="PTHR11078:SF3">
    <property type="entry name" value="ANTITERMINATION NUSB DOMAIN-CONTAINING PROTEIN"/>
    <property type="match status" value="1"/>
</dbReference>
<comment type="similarity">
    <text evidence="1 6">Belongs to the NusB family.</text>
</comment>
<dbReference type="Pfam" id="PF01029">
    <property type="entry name" value="NusB"/>
    <property type="match status" value="1"/>
</dbReference>
<protein>
    <recommendedName>
        <fullName evidence="6">Transcription antitermination protein NusB</fullName>
    </recommendedName>
    <alternativeName>
        <fullName evidence="6">Antitermination factor NusB</fullName>
    </alternativeName>
</protein>
<evidence type="ECO:0000256" key="3">
    <source>
        <dbReference type="ARBA" id="ARBA00022884"/>
    </source>
</evidence>
<keyword evidence="3 6" id="KW-0694">RNA-binding</keyword>
<dbReference type="InterPro" id="IPR006027">
    <property type="entry name" value="NusB_RsmB_TIM44"/>
</dbReference>
<keyword evidence="2 6" id="KW-0889">Transcription antitermination</keyword>
<dbReference type="Proteomes" id="UP000069914">
    <property type="component" value="Chromosome"/>
</dbReference>
<evidence type="ECO:0000259" key="7">
    <source>
        <dbReference type="Pfam" id="PF01029"/>
    </source>
</evidence>
<dbReference type="NCBIfam" id="TIGR01951">
    <property type="entry name" value="nusB"/>
    <property type="match status" value="1"/>
</dbReference>
<dbReference type="CDD" id="cd00619">
    <property type="entry name" value="Terminator_NusB"/>
    <property type="match status" value="1"/>
</dbReference>
<dbReference type="SUPFAM" id="SSF48013">
    <property type="entry name" value="NusB-like"/>
    <property type="match status" value="1"/>
</dbReference>
<evidence type="ECO:0000256" key="2">
    <source>
        <dbReference type="ARBA" id="ARBA00022814"/>
    </source>
</evidence>
<proteinExistence type="inferred from homology"/>
<dbReference type="GeneID" id="61902681"/>
<dbReference type="Gene3D" id="1.10.940.10">
    <property type="entry name" value="NusB-like"/>
    <property type="match status" value="1"/>
</dbReference>
<evidence type="ECO:0000313" key="9">
    <source>
        <dbReference type="Proteomes" id="UP000069914"/>
    </source>
</evidence>
<keyword evidence="4 6" id="KW-0805">Transcription regulation</keyword>
<feature type="domain" description="NusB/RsmB/TIM44" evidence="7">
    <location>
        <begin position="7"/>
        <end position="131"/>
    </location>
</feature>
<keyword evidence="9" id="KW-1185">Reference proteome</keyword>
<accession>A0ABM5UFB4</accession>